<protein>
    <submittedName>
        <fullName evidence="1">Uncharacterized protein</fullName>
    </submittedName>
</protein>
<sequence>MGLDYSTEISVFSSLSLDHAIPSEFSIAANDPGRAGDQAEVK</sequence>
<dbReference type="Proteomes" id="UP000188268">
    <property type="component" value="Unassembled WGS sequence"/>
</dbReference>
<keyword evidence="2" id="KW-1185">Reference proteome</keyword>
<accession>A0A1R3JM35</accession>
<name>A0A1R3JM35_COCAP</name>
<reference evidence="1 2" key="1">
    <citation type="submission" date="2013-09" db="EMBL/GenBank/DDBJ databases">
        <title>Corchorus capsularis genome sequencing.</title>
        <authorList>
            <person name="Alam M."/>
            <person name="Haque M.S."/>
            <person name="Islam M.S."/>
            <person name="Emdad E.M."/>
            <person name="Islam M.M."/>
            <person name="Ahmed B."/>
            <person name="Halim A."/>
            <person name="Hossen Q.M.M."/>
            <person name="Hossain M.Z."/>
            <person name="Ahmed R."/>
            <person name="Khan M.M."/>
            <person name="Islam R."/>
            <person name="Rashid M.M."/>
            <person name="Khan S.A."/>
            <person name="Rahman M.S."/>
            <person name="Alam M."/>
        </authorList>
    </citation>
    <scope>NUCLEOTIDE SEQUENCE [LARGE SCALE GENOMIC DNA]</scope>
    <source>
        <strain evidence="2">cv. CVL-1</strain>
        <tissue evidence="1">Whole seedling</tissue>
    </source>
</reference>
<evidence type="ECO:0000313" key="1">
    <source>
        <dbReference type="EMBL" id="OMO95922.1"/>
    </source>
</evidence>
<dbReference type="EMBL" id="AWWV01007550">
    <property type="protein sequence ID" value="OMO95922.1"/>
    <property type="molecule type" value="Genomic_DNA"/>
</dbReference>
<feature type="non-terminal residue" evidence="1">
    <location>
        <position position="42"/>
    </location>
</feature>
<dbReference type="Gramene" id="OMO95922">
    <property type="protein sequence ID" value="OMO95922"/>
    <property type="gene ID" value="CCACVL1_05166"/>
</dbReference>
<proteinExistence type="predicted"/>
<gene>
    <name evidence="1" type="ORF">CCACVL1_05166</name>
</gene>
<organism evidence="1 2">
    <name type="scientific">Corchorus capsularis</name>
    <name type="common">Jute</name>
    <dbReference type="NCBI Taxonomy" id="210143"/>
    <lineage>
        <taxon>Eukaryota</taxon>
        <taxon>Viridiplantae</taxon>
        <taxon>Streptophyta</taxon>
        <taxon>Embryophyta</taxon>
        <taxon>Tracheophyta</taxon>
        <taxon>Spermatophyta</taxon>
        <taxon>Magnoliopsida</taxon>
        <taxon>eudicotyledons</taxon>
        <taxon>Gunneridae</taxon>
        <taxon>Pentapetalae</taxon>
        <taxon>rosids</taxon>
        <taxon>malvids</taxon>
        <taxon>Malvales</taxon>
        <taxon>Malvaceae</taxon>
        <taxon>Grewioideae</taxon>
        <taxon>Apeibeae</taxon>
        <taxon>Corchorus</taxon>
    </lineage>
</organism>
<comment type="caution">
    <text evidence="1">The sequence shown here is derived from an EMBL/GenBank/DDBJ whole genome shotgun (WGS) entry which is preliminary data.</text>
</comment>
<dbReference type="AlphaFoldDB" id="A0A1R3JM35"/>
<evidence type="ECO:0000313" key="2">
    <source>
        <dbReference type="Proteomes" id="UP000188268"/>
    </source>
</evidence>